<dbReference type="PANTHER" id="PTHR10625">
    <property type="entry name" value="HISTONE DEACETYLASE HDAC1-RELATED"/>
    <property type="match status" value="1"/>
</dbReference>
<evidence type="ECO:0000256" key="2">
    <source>
        <dbReference type="ARBA" id="ARBA00004123"/>
    </source>
</evidence>
<accession>A0A9W3BXK8</accession>
<dbReference type="GO" id="GO:0141221">
    <property type="term" value="F:histone deacetylase activity, hydrolytic mechanism"/>
    <property type="evidence" value="ECO:0007669"/>
    <property type="project" value="UniProtKB-EC"/>
</dbReference>
<dbReference type="InterPro" id="IPR023801">
    <property type="entry name" value="His_deacetylse_dom"/>
</dbReference>
<keyword evidence="5" id="KW-0678">Repressor</keyword>
<evidence type="ECO:0000256" key="11">
    <source>
        <dbReference type="ARBA" id="ARBA00023163"/>
    </source>
</evidence>
<dbReference type="RefSeq" id="XP_056844041.1">
    <property type="nucleotide sequence ID" value="XM_056988061.1"/>
</dbReference>
<dbReference type="PANTHER" id="PTHR10625:SF9">
    <property type="entry name" value="HISTONE DEACETYLASE DOMAIN-CONTAINING PROTEIN"/>
    <property type="match status" value="1"/>
</dbReference>
<dbReference type="PRINTS" id="PR01270">
    <property type="entry name" value="HDASUPER"/>
</dbReference>
<comment type="similarity">
    <text evidence="3">Belongs to the histone deacetylase family. HD type 2 subfamily.</text>
</comment>
<evidence type="ECO:0000313" key="16">
    <source>
        <dbReference type="Proteomes" id="UP000504610"/>
    </source>
</evidence>
<comment type="catalytic activity">
    <reaction evidence="13">
        <text>N(6)-acetyl-L-lysyl-[histone] + H2O = L-lysyl-[histone] + acetate</text>
        <dbReference type="Rhea" id="RHEA:58196"/>
        <dbReference type="Rhea" id="RHEA-COMP:9845"/>
        <dbReference type="Rhea" id="RHEA-COMP:11338"/>
        <dbReference type="ChEBI" id="CHEBI:15377"/>
        <dbReference type="ChEBI" id="CHEBI:29969"/>
        <dbReference type="ChEBI" id="CHEBI:30089"/>
        <dbReference type="ChEBI" id="CHEBI:61930"/>
        <dbReference type="EC" id="3.5.1.98"/>
    </reaction>
    <physiologicalReaction direction="left-to-right" evidence="13">
        <dbReference type="Rhea" id="RHEA:58197"/>
    </physiologicalReaction>
</comment>
<organism evidence="16 17">
    <name type="scientific">Raphanus sativus</name>
    <name type="common">Radish</name>
    <name type="synonym">Raphanus raphanistrum var. sativus</name>
    <dbReference type="NCBI Taxonomy" id="3726"/>
    <lineage>
        <taxon>Eukaryota</taxon>
        <taxon>Viridiplantae</taxon>
        <taxon>Streptophyta</taxon>
        <taxon>Embryophyta</taxon>
        <taxon>Tracheophyta</taxon>
        <taxon>Spermatophyta</taxon>
        <taxon>Magnoliopsida</taxon>
        <taxon>eudicotyledons</taxon>
        <taxon>Gunneridae</taxon>
        <taxon>Pentapetalae</taxon>
        <taxon>rosids</taxon>
        <taxon>malvids</taxon>
        <taxon>Brassicales</taxon>
        <taxon>Brassicaceae</taxon>
        <taxon>Brassiceae</taxon>
        <taxon>Raphanus</taxon>
    </lineage>
</organism>
<protein>
    <recommendedName>
        <fullName evidence="4">histone deacetylase</fullName>
        <ecNumber evidence="4">3.5.1.98</ecNumber>
    </recommendedName>
</protein>
<evidence type="ECO:0000313" key="17">
    <source>
        <dbReference type="RefSeq" id="XP_056844041.1"/>
    </source>
</evidence>
<proteinExistence type="inferred from homology"/>
<dbReference type="InterPro" id="IPR037138">
    <property type="entry name" value="His_deacetylse_dom_sf"/>
</dbReference>
<evidence type="ECO:0000256" key="13">
    <source>
        <dbReference type="ARBA" id="ARBA00049416"/>
    </source>
</evidence>
<evidence type="ECO:0000256" key="1">
    <source>
        <dbReference type="ARBA" id="ARBA00001947"/>
    </source>
</evidence>
<keyword evidence="16" id="KW-1185">Reference proteome</keyword>
<dbReference type="InterPro" id="IPR023696">
    <property type="entry name" value="Ureohydrolase_dom_sf"/>
</dbReference>
<comment type="cofactor">
    <cofactor evidence="1">
        <name>Zn(2+)</name>
        <dbReference type="ChEBI" id="CHEBI:29105"/>
    </cofactor>
</comment>
<keyword evidence="10" id="KW-0805">Transcription regulation</keyword>
<keyword evidence="7" id="KW-0378">Hydrolase</keyword>
<dbReference type="GO" id="GO:0005737">
    <property type="term" value="C:cytoplasm"/>
    <property type="evidence" value="ECO:0007669"/>
    <property type="project" value="UniProtKB-ARBA"/>
</dbReference>
<dbReference type="InterPro" id="IPR000286">
    <property type="entry name" value="HDACs"/>
</dbReference>
<evidence type="ECO:0000256" key="14">
    <source>
        <dbReference type="SAM" id="Coils"/>
    </source>
</evidence>
<reference evidence="16" key="1">
    <citation type="journal article" date="2019" name="Database">
        <title>The radish genome database (RadishGD): an integrated information resource for radish genomics.</title>
        <authorList>
            <person name="Yu H.J."/>
            <person name="Baek S."/>
            <person name="Lee Y.J."/>
            <person name="Cho A."/>
            <person name="Mun J.H."/>
        </authorList>
    </citation>
    <scope>NUCLEOTIDE SEQUENCE [LARGE SCALE GENOMIC DNA]</scope>
    <source>
        <strain evidence="16">cv. WK10039</strain>
    </source>
</reference>
<comment type="subcellular location">
    <subcellularLocation>
        <location evidence="2">Nucleus</location>
    </subcellularLocation>
</comment>
<keyword evidence="11" id="KW-0804">Transcription</keyword>
<dbReference type="Proteomes" id="UP000504610">
    <property type="component" value="Chromosome 6"/>
</dbReference>
<feature type="coiled-coil region" evidence="14">
    <location>
        <begin position="442"/>
        <end position="500"/>
    </location>
</feature>
<dbReference type="Pfam" id="PF00850">
    <property type="entry name" value="Hist_deacetyl"/>
    <property type="match status" value="1"/>
</dbReference>
<dbReference type="GO" id="GO:0000118">
    <property type="term" value="C:histone deacetylase complex"/>
    <property type="evidence" value="ECO:0007669"/>
    <property type="project" value="TreeGrafter"/>
</dbReference>
<evidence type="ECO:0000256" key="5">
    <source>
        <dbReference type="ARBA" id="ARBA00022491"/>
    </source>
</evidence>
<feature type="coiled-coil region" evidence="14">
    <location>
        <begin position="536"/>
        <end position="563"/>
    </location>
</feature>
<gene>
    <name evidence="17" type="primary">LOC108807115</name>
</gene>
<evidence type="ECO:0000259" key="15">
    <source>
        <dbReference type="Pfam" id="PF00850"/>
    </source>
</evidence>
<evidence type="ECO:0000256" key="7">
    <source>
        <dbReference type="ARBA" id="ARBA00022801"/>
    </source>
</evidence>
<dbReference type="Gene3D" id="3.40.800.20">
    <property type="entry name" value="Histone deacetylase domain"/>
    <property type="match status" value="1"/>
</dbReference>
<dbReference type="GO" id="GO:0040029">
    <property type="term" value="P:epigenetic regulation of gene expression"/>
    <property type="evidence" value="ECO:0007669"/>
    <property type="project" value="TreeGrafter"/>
</dbReference>
<reference evidence="17" key="2">
    <citation type="submission" date="2025-08" db="UniProtKB">
        <authorList>
            <consortium name="RefSeq"/>
        </authorList>
    </citation>
    <scope>IDENTIFICATION</scope>
    <source>
        <tissue evidence="17">Leaf</tissue>
    </source>
</reference>
<evidence type="ECO:0000256" key="8">
    <source>
        <dbReference type="ARBA" id="ARBA00022833"/>
    </source>
</evidence>
<sequence length="575" mass="64616">MAGESRKRKVGLLYDERMCKHDTPDGEDHPECPNRIKAIWEMLQRSGLAQRCVVLGGSKAEDKHLELVHTKEHVNLVKGLSTKKKSSRRNKIASRLDSIYLNGGSSEAAYIAAGSVVEVAEKVAEGELDSGFAIVRPPGHHAEEDEAMGFCLFNNVAVAASYLLNQRPDLGIKKILIVDWDVHHGNGTQKMFWKDPRVLVFSVHRHDGGSFYPKGDDGDYDKVGEGPGEGFNINVPWDLEEGRCGDADYLAVWDHILIPVAKEFKPDIILISAGFDAAIGDPLGGCSVTPYGYSVMLEKVCTATDWFVWFCSPDLQYFSQLKEFAQGKIVMALEGGYRLDIVAESSLVCVVGLLEDRPVECSIEEHTMDSTRPLIEAVRKRLSPYWPSLADEIQWKAQPPFPPNLDELLPRLHRERQDALRDMWEKGFVRGKQLALSLCSSFEVALEEKEALQTKVAELQGEASDKLRLQVSLDRYAAEAKEASEQLTQVSSELREAKIDLDFHRELFKKSSEEKKLLEGELQKEASDKLRLRISRDRYAAEVKEAAEQLAKVRSELREVQIDLNLNRKKAKKVK</sequence>
<evidence type="ECO:0000256" key="12">
    <source>
        <dbReference type="ARBA" id="ARBA00023242"/>
    </source>
</evidence>
<feature type="domain" description="Histone deacetylase" evidence="15">
    <location>
        <begin position="29"/>
        <end position="304"/>
    </location>
</feature>
<evidence type="ECO:0000256" key="3">
    <source>
        <dbReference type="ARBA" id="ARBA00007738"/>
    </source>
</evidence>
<dbReference type="GeneID" id="108807115"/>
<dbReference type="OrthoDB" id="424012at2759"/>
<dbReference type="SUPFAM" id="SSF52768">
    <property type="entry name" value="Arginase/deacetylase"/>
    <property type="match status" value="1"/>
</dbReference>
<dbReference type="FunFam" id="3.40.800.20:FF:000014">
    <property type="entry name" value="Histone deacetylase 15"/>
    <property type="match status" value="1"/>
</dbReference>
<evidence type="ECO:0000256" key="6">
    <source>
        <dbReference type="ARBA" id="ARBA00022723"/>
    </source>
</evidence>
<keyword evidence="6" id="KW-0479">Metal-binding</keyword>
<name>A0A9W3BXK8_RAPSA</name>
<keyword evidence="9" id="KW-0156">Chromatin regulator</keyword>
<keyword evidence="14" id="KW-0175">Coiled coil</keyword>
<keyword evidence="8" id="KW-0862">Zinc</keyword>
<dbReference type="AlphaFoldDB" id="A0A9W3BXK8"/>
<dbReference type="GO" id="GO:0050793">
    <property type="term" value="P:regulation of developmental process"/>
    <property type="evidence" value="ECO:0007669"/>
    <property type="project" value="UniProtKB-ARBA"/>
</dbReference>
<evidence type="ECO:0000256" key="10">
    <source>
        <dbReference type="ARBA" id="ARBA00023015"/>
    </source>
</evidence>
<keyword evidence="12" id="KW-0539">Nucleus</keyword>
<dbReference type="EC" id="3.5.1.98" evidence="4"/>
<evidence type="ECO:0000256" key="9">
    <source>
        <dbReference type="ARBA" id="ARBA00022853"/>
    </source>
</evidence>
<dbReference type="GO" id="GO:0046872">
    <property type="term" value="F:metal ion binding"/>
    <property type="evidence" value="ECO:0007669"/>
    <property type="project" value="UniProtKB-KW"/>
</dbReference>
<evidence type="ECO:0000256" key="4">
    <source>
        <dbReference type="ARBA" id="ARBA00012111"/>
    </source>
</evidence>